<dbReference type="InterPro" id="IPR025303">
    <property type="entry name" value="PdaC"/>
</dbReference>
<evidence type="ECO:0000256" key="2">
    <source>
        <dbReference type="SAM" id="SignalP"/>
    </source>
</evidence>
<dbReference type="Pfam" id="PF13739">
    <property type="entry name" value="PdaC"/>
    <property type="match status" value="1"/>
</dbReference>
<sequence length="281" mass="29064">MTPMGKGKTIVPSLLVAGLLAACGPSPAPPQASTPAGGATPASTAPAVSAPPAQAALADVAESDPRYVIGISYPPQINQYPGLAKAVGDYAGAARQGLMEAVKDLGQEKPTAPYELSLAFDLVANTPQIVAVAGNGSRYTGGAHGEPLVARFTWLPQRQALLTTQSLLAQGKGLEAVSSYVREQLHTAASLNSDDPGMSPEDRASLLQSATQMIDEGTAPKLENFSLFQPVLNADGRITALRFVFPPYQVGPYSDGTQTVDVPAQVLAPYLAPEDAGLFAR</sequence>
<evidence type="ECO:0000313" key="6">
    <source>
        <dbReference type="Proteomes" id="UP000292627"/>
    </source>
</evidence>
<evidence type="ECO:0000313" key="5">
    <source>
        <dbReference type="EMBL" id="TAA21803.1"/>
    </source>
</evidence>
<proteinExistence type="predicted"/>
<protein>
    <submittedName>
        <fullName evidence="5">DUF3298 domain-containing protein</fullName>
    </submittedName>
</protein>
<organism evidence="5 6">
    <name type="scientific">Pseudoxanthomonas winnipegensis</name>
    <dbReference type="NCBI Taxonomy" id="2480810"/>
    <lineage>
        <taxon>Bacteria</taxon>
        <taxon>Pseudomonadati</taxon>
        <taxon>Pseudomonadota</taxon>
        <taxon>Gammaproteobacteria</taxon>
        <taxon>Lysobacterales</taxon>
        <taxon>Lysobacteraceae</taxon>
        <taxon>Pseudoxanthomonas</taxon>
    </lineage>
</organism>
<dbReference type="Gene3D" id="3.30.565.40">
    <property type="entry name" value="Fervidobacterium nodosum Rt17-B1 like"/>
    <property type="match status" value="1"/>
</dbReference>
<name>A0A4Q8L5R1_9GAMM</name>
<dbReference type="Pfam" id="PF11738">
    <property type="entry name" value="DUF3298"/>
    <property type="match status" value="1"/>
</dbReference>
<keyword evidence="2" id="KW-0732">Signal</keyword>
<dbReference type="Proteomes" id="UP000292627">
    <property type="component" value="Unassembled WGS sequence"/>
</dbReference>
<evidence type="ECO:0000259" key="3">
    <source>
        <dbReference type="Pfam" id="PF11738"/>
    </source>
</evidence>
<evidence type="ECO:0000256" key="1">
    <source>
        <dbReference type="SAM" id="MobiDB-lite"/>
    </source>
</evidence>
<feature type="domain" description="Deacetylase PdaC" evidence="4">
    <location>
        <begin position="67"/>
        <end position="145"/>
    </location>
</feature>
<dbReference type="Gene3D" id="3.90.640.20">
    <property type="entry name" value="Heat-shock cognate protein, ATPase"/>
    <property type="match status" value="1"/>
</dbReference>
<feature type="signal peptide" evidence="2">
    <location>
        <begin position="1"/>
        <end position="28"/>
    </location>
</feature>
<dbReference type="AlphaFoldDB" id="A0A4Q8L5R1"/>
<reference evidence="5 6" key="1">
    <citation type="submission" date="2019-02" db="EMBL/GenBank/DDBJ databases">
        <title>WGS of Pseudoxanthomonas species novum from clinical isolates.</title>
        <authorList>
            <person name="Bernier A.-M."/>
            <person name="Bernard K."/>
            <person name="Vachon A."/>
        </authorList>
    </citation>
    <scope>NUCLEOTIDE SEQUENCE [LARGE SCALE GENOMIC DNA]</scope>
    <source>
        <strain evidence="5 6">NML171200</strain>
    </source>
</reference>
<dbReference type="InterPro" id="IPR021729">
    <property type="entry name" value="DUF3298"/>
</dbReference>
<dbReference type="PROSITE" id="PS51257">
    <property type="entry name" value="PROKAR_LIPOPROTEIN"/>
    <property type="match status" value="1"/>
</dbReference>
<dbReference type="OrthoDB" id="5637at2"/>
<accession>A0A4Q8L5R1</accession>
<evidence type="ECO:0000259" key="4">
    <source>
        <dbReference type="Pfam" id="PF13739"/>
    </source>
</evidence>
<feature type="chain" id="PRO_5020432306" evidence="2">
    <location>
        <begin position="29"/>
        <end position="281"/>
    </location>
</feature>
<feature type="region of interest" description="Disordered" evidence="1">
    <location>
        <begin position="26"/>
        <end position="47"/>
    </location>
</feature>
<feature type="compositionally biased region" description="Low complexity" evidence="1">
    <location>
        <begin position="33"/>
        <end position="47"/>
    </location>
</feature>
<comment type="caution">
    <text evidence="5">The sequence shown here is derived from an EMBL/GenBank/DDBJ whole genome shotgun (WGS) entry which is preliminary data.</text>
</comment>
<dbReference type="EMBL" id="SHMC01000007">
    <property type="protein sequence ID" value="TAA21803.1"/>
    <property type="molecule type" value="Genomic_DNA"/>
</dbReference>
<feature type="domain" description="DUF3298" evidence="3">
    <location>
        <begin position="170"/>
        <end position="263"/>
    </location>
</feature>
<gene>
    <name evidence="5" type="ORF">EA660_15715</name>
</gene>
<dbReference type="InterPro" id="IPR037126">
    <property type="entry name" value="PdaC/RsiV-like_sf"/>
</dbReference>